<dbReference type="PANTHER" id="PTHR43719">
    <property type="entry name" value="TWO-COMPONENT HISTIDINE KINASE"/>
    <property type="match status" value="1"/>
</dbReference>
<dbReference type="SUPFAM" id="SSF52172">
    <property type="entry name" value="CheY-like"/>
    <property type="match status" value="1"/>
</dbReference>
<proteinExistence type="predicted"/>
<gene>
    <name evidence="4" type="ORF">I5907_08630</name>
</gene>
<evidence type="ECO:0000259" key="3">
    <source>
        <dbReference type="PROSITE" id="PS50110"/>
    </source>
</evidence>
<accession>A0A931E8R8</accession>
<dbReference type="PANTHER" id="PTHR43719:SF28">
    <property type="entry name" value="PEROXIDE STRESS-ACTIVATED HISTIDINE KINASE MAK1-RELATED"/>
    <property type="match status" value="1"/>
</dbReference>
<dbReference type="EMBL" id="JADWYR010000001">
    <property type="protein sequence ID" value="MBG9376299.1"/>
    <property type="molecule type" value="Genomic_DNA"/>
</dbReference>
<reference evidence="4" key="1">
    <citation type="submission" date="2020-11" db="EMBL/GenBank/DDBJ databases">
        <title>Bacterial whole genome sequence for Panacibacter sp. DH6.</title>
        <authorList>
            <person name="Le V."/>
            <person name="Ko S."/>
            <person name="Ahn C.-Y."/>
            <person name="Oh H.-M."/>
        </authorList>
    </citation>
    <scope>NUCLEOTIDE SEQUENCE</scope>
    <source>
        <strain evidence="4">DH6</strain>
    </source>
</reference>
<dbReference type="Proteomes" id="UP000628448">
    <property type="component" value="Unassembled WGS sequence"/>
</dbReference>
<dbReference type="SMART" id="SM00448">
    <property type="entry name" value="REC"/>
    <property type="match status" value="1"/>
</dbReference>
<organism evidence="4 5">
    <name type="scientific">Panacibacter microcysteis</name>
    <dbReference type="NCBI Taxonomy" id="2793269"/>
    <lineage>
        <taxon>Bacteria</taxon>
        <taxon>Pseudomonadati</taxon>
        <taxon>Bacteroidota</taxon>
        <taxon>Chitinophagia</taxon>
        <taxon>Chitinophagales</taxon>
        <taxon>Chitinophagaceae</taxon>
        <taxon>Panacibacter</taxon>
    </lineage>
</organism>
<dbReference type="PROSITE" id="PS50110">
    <property type="entry name" value="RESPONSE_REGULATORY"/>
    <property type="match status" value="1"/>
</dbReference>
<dbReference type="AlphaFoldDB" id="A0A931E8R8"/>
<dbReference type="InterPro" id="IPR001789">
    <property type="entry name" value="Sig_transdc_resp-reg_receiver"/>
</dbReference>
<evidence type="ECO:0000313" key="4">
    <source>
        <dbReference type="EMBL" id="MBG9376299.1"/>
    </source>
</evidence>
<dbReference type="CDD" id="cd17546">
    <property type="entry name" value="REC_hyHK_CKI1_RcsC-like"/>
    <property type="match status" value="1"/>
</dbReference>
<keyword evidence="1 2" id="KW-0597">Phosphoprotein</keyword>
<dbReference type="InterPro" id="IPR050956">
    <property type="entry name" value="2C_system_His_kinase"/>
</dbReference>
<feature type="domain" description="Response regulatory" evidence="3">
    <location>
        <begin position="20"/>
        <end position="136"/>
    </location>
</feature>
<protein>
    <submittedName>
        <fullName evidence="4">Response regulator</fullName>
    </submittedName>
</protein>
<evidence type="ECO:0000256" key="1">
    <source>
        <dbReference type="ARBA" id="ARBA00022553"/>
    </source>
</evidence>
<evidence type="ECO:0000313" key="5">
    <source>
        <dbReference type="Proteomes" id="UP000628448"/>
    </source>
</evidence>
<evidence type="ECO:0000256" key="2">
    <source>
        <dbReference type="PROSITE-ProRule" id="PRU00169"/>
    </source>
</evidence>
<sequence length="143" mass="16051">MQTPSTSSVSAIRTDFSGKHILIADDEPINMMIAGKMLVAKNAAISKAANGHELLQQLSLGLRPDLILLDINMPGLDGYMTVRRIKEHYPELIVFAFTAFFIDDEMEQELIEKGFSGVMQKSYKPEIFYDKISLAFDTISRFS</sequence>
<dbReference type="GO" id="GO:0000160">
    <property type="term" value="P:phosphorelay signal transduction system"/>
    <property type="evidence" value="ECO:0007669"/>
    <property type="project" value="InterPro"/>
</dbReference>
<comment type="caution">
    <text evidence="4">The sequence shown here is derived from an EMBL/GenBank/DDBJ whole genome shotgun (WGS) entry which is preliminary data.</text>
</comment>
<dbReference type="InterPro" id="IPR011006">
    <property type="entry name" value="CheY-like_superfamily"/>
</dbReference>
<feature type="modified residue" description="4-aspartylphosphate" evidence="2">
    <location>
        <position position="70"/>
    </location>
</feature>
<dbReference type="RefSeq" id="WP_196990311.1">
    <property type="nucleotide sequence ID" value="NZ_JADWYR010000001.1"/>
</dbReference>
<dbReference type="Gene3D" id="3.40.50.2300">
    <property type="match status" value="1"/>
</dbReference>
<keyword evidence="5" id="KW-1185">Reference proteome</keyword>
<dbReference type="Pfam" id="PF00072">
    <property type="entry name" value="Response_reg"/>
    <property type="match status" value="1"/>
</dbReference>
<name>A0A931E8R8_9BACT</name>